<dbReference type="InterPro" id="IPR001025">
    <property type="entry name" value="BAH_dom"/>
</dbReference>
<dbReference type="FunFam" id="2.30.30.490:FF:000010">
    <property type="entry name" value="Origin recognition complex subunit 1"/>
    <property type="match status" value="1"/>
</dbReference>
<evidence type="ECO:0000259" key="2">
    <source>
        <dbReference type="PROSITE" id="PS51038"/>
    </source>
</evidence>
<organism evidence="3 4">
    <name type="scientific">Rattus norvegicus</name>
    <name type="common">Rat</name>
    <dbReference type="NCBI Taxonomy" id="10116"/>
    <lineage>
        <taxon>Eukaryota</taxon>
        <taxon>Metazoa</taxon>
        <taxon>Chordata</taxon>
        <taxon>Craniata</taxon>
        <taxon>Vertebrata</taxon>
        <taxon>Euteleostomi</taxon>
        <taxon>Mammalia</taxon>
        <taxon>Eutheria</taxon>
        <taxon>Euarchontoglires</taxon>
        <taxon>Glires</taxon>
        <taxon>Rodentia</taxon>
        <taxon>Myomorpha</taxon>
        <taxon>Muroidea</taxon>
        <taxon>Muridae</taxon>
        <taxon>Murinae</taxon>
        <taxon>Rattus</taxon>
    </lineage>
</organism>
<sequence length="492" mass="55970">MPSYVTRQKTRQTFSWVGRPLPNRKQFYQMYKEICMKINGCSEIHIKVGQFVLIQGEDNQKPYVAKLIELFENGSEVPPKKYARVQWFVRFCEIPIPKRHLLGRRPSAQEIFWYDCSDCDNDIHVETIIGPVQVVALAPEDEIPVNQKSEETLFVKLSWNKKNFAPLPPEELAALRRLECQKPLEAKTKSVKSPSWSTAEQEVKRIESSHSTSRSYQDPAHTVTPNAMKSLECGGFTRKPNMRLSRKILCDSLDSQKTCKRRAAFSETTSPPKKPQPGEIKTSSALETLGKNGHTQPFFAKSSMVLRTRGTAVKTTKLTVESALSPVRSRSRYSVAPSVGLTPQYIGRKAKEQETHKEPIHTSIRARRRSSLLTLKRIKQQLCLDLDHLFMLLLRSETETWLSKSQLVCLKRPGSGCMFLPCLTLFPVESRSSKTSTALWKVNFLMEPEGVCTFLGSLGQGRQPLCMKSYAVCSRQHKQMMFLPLNTLRLMG</sequence>
<dbReference type="AlphaFoldDB" id="A6JYV5"/>
<proteinExistence type="predicted"/>
<accession>A6JYV5</accession>
<feature type="compositionally biased region" description="Polar residues" evidence="1">
    <location>
        <begin position="191"/>
        <end position="200"/>
    </location>
</feature>
<evidence type="ECO:0000313" key="4">
    <source>
        <dbReference type="Proteomes" id="UP000234681"/>
    </source>
</evidence>
<dbReference type="SMART" id="SM00439">
    <property type="entry name" value="BAH"/>
    <property type="match status" value="1"/>
</dbReference>
<dbReference type="GO" id="GO:0003682">
    <property type="term" value="F:chromatin binding"/>
    <property type="evidence" value="ECO:0007669"/>
    <property type="project" value="InterPro"/>
</dbReference>
<evidence type="ECO:0000313" key="3">
    <source>
        <dbReference type="EMBL" id="EDL90398.1"/>
    </source>
</evidence>
<name>A6JYV5_RAT</name>
<dbReference type="Gene3D" id="2.30.30.490">
    <property type="match status" value="1"/>
</dbReference>
<dbReference type="InterPro" id="IPR043151">
    <property type="entry name" value="BAH_sf"/>
</dbReference>
<protein>
    <submittedName>
        <fullName evidence="3">Origin recognition complex, subunit 1-like (S.cereviaiae), isoform CRA_b</fullName>
    </submittedName>
</protein>
<reference evidence="3 4" key="1">
    <citation type="submission" date="2005-09" db="EMBL/GenBank/DDBJ databases">
        <authorList>
            <person name="Mural R.J."/>
            <person name="Li P.W."/>
            <person name="Adams M.D."/>
            <person name="Amanatides P.G."/>
            <person name="Baden-Tillson H."/>
            <person name="Barnstead M."/>
            <person name="Chin S.H."/>
            <person name="Dew I."/>
            <person name="Evans C.A."/>
            <person name="Ferriera S."/>
            <person name="Flanigan M."/>
            <person name="Fosler C."/>
            <person name="Glodek A."/>
            <person name="Gu Z."/>
            <person name="Holt R.A."/>
            <person name="Jennings D."/>
            <person name="Kraft C.L."/>
            <person name="Lu F."/>
            <person name="Nguyen T."/>
            <person name="Nusskern D.R."/>
            <person name="Pfannkoch C.M."/>
            <person name="Sitter C."/>
            <person name="Sutton G.G."/>
            <person name="Venter J.C."/>
            <person name="Wang Z."/>
            <person name="Woodage T."/>
            <person name="Zheng X.H."/>
            <person name="Zhong F."/>
        </authorList>
    </citation>
    <scope>NUCLEOTIDE SEQUENCE [LARGE SCALE GENOMIC DNA]</scope>
    <source>
        <strain>BN</strain>
        <strain evidence="4">Sprague-Dawley</strain>
    </source>
</reference>
<feature type="region of interest" description="Disordered" evidence="1">
    <location>
        <begin position="189"/>
        <end position="236"/>
    </location>
</feature>
<feature type="domain" description="BAH" evidence="2">
    <location>
        <begin position="44"/>
        <end position="170"/>
    </location>
</feature>
<dbReference type="PROSITE" id="PS51038">
    <property type="entry name" value="BAH"/>
    <property type="match status" value="1"/>
</dbReference>
<feature type="region of interest" description="Disordered" evidence="1">
    <location>
        <begin position="261"/>
        <end position="280"/>
    </location>
</feature>
<dbReference type="Pfam" id="PF01426">
    <property type="entry name" value="BAH"/>
    <property type="match status" value="1"/>
</dbReference>
<gene>
    <name evidence="3" type="primary">Orc1l</name>
    <name evidence="3" type="ORF">rCG_50381</name>
</gene>
<dbReference type="EMBL" id="CH474008">
    <property type="protein sequence ID" value="EDL90398.1"/>
    <property type="molecule type" value="Genomic_DNA"/>
</dbReference>
<dbReference type="Proteomes" id="UP000234681">
    <property type="component" value="Chromosome 5"/>
</dbReference>
<evidence type="ECO:0000256" key="1">
    <source>
        <dbReference type="SAM" id="MobiDB-lite"/>
    </source>
</evidence>
<dbReference type="CDD" id="cd04719">
    <property type="entry name" value="BAH_Orc1p_animal"/>
    <property type="match status" value="1"/>
</dbReference>